<dbReference type="GO" id="GO:0003677">
    <property type="term" value="F:DNA binding"/>
    <property type="evidence" value="ECO:0007669"/>
    <property type="project" value="InterPro"/>
</dbReference>
<comment type="caution">
    <text evidence="3">The sequence shown here is derived from an EMBL/GenBank/DDBJ whole genome shotgun (WGS) entry which is preliminary data.</text>
</comment>
<dbReference type="Proteomes" id="UP000095209">
    <property type="component" value="Unassembled WGS sequence"/>
</dbReference>
<name>A0A1E5LFZ8_9BACI</name>
<dbReference type="Pfam" id="PF13411">
    <property type="entry name" value="MerR_1"/>
    <property type="match status" value="1"/>
</dbReference>
<sequence>MQEALKTREVSSRLGVAPRTVRKWIKDFNIPCEKNDNGHYLITENVLRSLQEVKHIDFEERDNLARKVTEEKESVDISNVLVLVTELTERINHLERQLEQKADEVVSYQVLQHRTEIDGVVKRLEQVEDKFDKFDKQLSFKLTEEEVAVTKSEKRNWLANMFSL</sequence>
<evidence type="ECO:0000256" key="1">
    <source>
        <dbReference type="SAM" id="Coils"/>
    </source>
</evidence>
<keyword evidence="4" id="KW-1185">Reference proteome</keyword>
<dbReference type="InterPro" id="IPR009061">
    <property type="entry name" value="DNA-bd_dom_put_sf"/>
</dbReference>
<dbReference type="AlphaFoldDB" id="A0A1E5LFZ8"/>
<evidence type="ECO:0000259" key="2">
    <source>
        <dbReference type="Pfam" id="PF13411"/>
    </source>
</evidence>
<dbReference type="STRING" id="1305675.BFG57_14110"/>
<dbReference type="GO" id="GO:0006355">
    <property type="term" value="P:regulation of DNA-templated transcription"/>
    <property type="evidence" value="ECO:0007669"/>
    <property type="project" value="InterPro"/>
</dbReference>
<proteinExistence type="predicted"/>
<dbReference type="RefSeq" id="WP_069716984.1">
    <property type="nucleotide sequence ID" value="NZ_MJEH01000019.1"/>
</dbReference>
<keyword evidence="1" id="KW-0175">Coiled coil</keyword>
<evidence type="ECO:0000313" key="3">
    <source>
        <dbReference type="EMBL" id="OEH92993.1"/>
    </source>
</evidence>
<dbReference type="Gene3D" id="1.10.1660.10">
    <property type="match status" value="1"/>
</dbReference>
<organism evidence="3 4">
    <name type="scientific">Bacillus solimangrovi</name>
    <dbReference type="NCBI Taxonomy" id="1305675"/>
    <lineage>
        <taxon>Bacteria</taxon>
        <taxon>Bacillati</taxon>
        <taxon>Bacillota</taxon>
        <taxon>Bacilli</taxon>
        <taxon>Bacillales</taxon>
        <taxon>Bacillaceae</taxon>
        <taxon>Bacillus</taxon>
    </lineage>
</organism>
<dbReference type="InterPro" id="IPR000551">
    <property type="entry name" value="MerR-type_HTH_dom"/>
</dbReference>
<reference evidence="3 4" key="1">
    <citation type="submission" date="2016-08" db="EMBL/GenBank/DDBJ databases">
        <title>Genome of Bacillus solimangrovi GH2-4.</title>
        <authorList>
            <person name="Lim S."/>
            <person name="Kim B.-C."/>
        </authorList>
    </citation>
    <scope>NUCLEOTIDE SEQUENCE [LARGE SCALE GENOMIC DNA]</scope>
    <source>
        <strain evidence="3 4">GH2-4</strain>
    </source>
</reference>
<feature type="domain" description="HTH merR-type" evidence="2">
    <location>
        <begin position="7"/>
        <end position="55"/>
    </location>
</feature>
<evidence type="ECO:0000313" key="4">
    <source>
        <dbReference type="Proteomes" id="UP000095209"/>
    </source>
</evidence>
<feature type="coiled-coil region" evidence="1">
    <location>
        <begin position="77"/>
        <end position="111"/>
    </location>
</feature>
<dbReference type="EMBL" id="MJEH01000019">
    <property type="protein sequence ID" value="OEH92993.1"/>
    <property type="molecule type" value="Genomic_DNA"/>
</dbReference>
<dbReference type="CDD" id="cd04762">
    <property type="entry name" value="HTH_MerR-trunc"/>
    <property type="match status" value="1"/>
</dbReference>
<gene>
    <name evidence="3" type="ORF">BFG57_14110</name>
</gene>
<protein>
    <recommendedName>
        <fullName evidence="2">HTH merR-type domain-containing protein</fullName>
    </recommendedName>
</protein>
<dbReference type="SUPFAM" id="SSF46955">
    <property type="entry name" value="Putative DNA-binding domain"/>
    <property type="match status" value="1"/>
</dbReference>
<accession>A0A1E5LFZ8</accession>